<evidence type="ECO:0000256" key="1">
    <source>
        <dbReference type="ARBA" id="ARBA00023015"/>
    </source>
</evidence>
<accession>A0A3T0E6C6</accession>
<dbReference type="AlphaFoldDB" id="A0A3T0E6C6"/>
<dbReference type="InterPro" id="IPR001647">
    <property type="entry name" value="HTH_TetR"/>
</dbReference>
<dbReference type="PROSITE" id="PS50977">
    <property type="entry name" value="HTH_TETR_2"/>
    <property type="match status" value="1"/>
</dbReference>
<evidence type="ECO:0000256" key="2">
    <source>
        <dbReference type="ARBA" id="ARBA00023125"/>
    </source>
</evidence>
<evidence type="ECO:0000256" key="3">
    <source>
        <dbReference type="ARBA" id="ARBA00023163"/>
    </source>
</evidence>
<dbReference type="Gene3D" id="1.10.357.10">
    <property type="entry name" value="Tetracycline Repressor, domain 2"/>
    <property type="match status" value="1"/>
</dbReference>
<keyword evidence="7" id="KW-1185">Reference proteome</keyword>
<sequence>MNRPGELAFLFIYNRQFQAGAMRDESRRRLTRRDARKQETHHQVIQAARRVFLDEGYERATIKTIADAAGVSAGTVLNVAPTKSALLVVILGEEYEAIRDSVDRLEAALSGNLLDRLSALVQVIMEAQLRHEELFAAAIAHTWLWTGDSYTEAAAQMSQAWGAVERLLAKGVEKGELRRDLAPADAARLIEDCYTGIVRRARGEQLDRSAASALMRSRLELVIKGLAAH</sequence>
<dbReference type="Pfam" id="PF00440">
    <property type="entry name" value="TetR_N"/>
    <property type="match status" value="1"/>
</dbReference>
<evidence type="ECO:0000259" key="5">
    <source>
        <dbReference type="PROSITE" id="PS50977"/>
    </source>
</evidence>
<dbReference type="KEGG" id="gak:X907_0397"/>
<keyword evidence="3" id="KW-0804">Transcription</keyword>
<feature type="domain" description="HTH tetR-type" evidence="5">
    <location>
        <begin position="38"/>
        <end position="98"/>
    </location>
</feature>
<protein>
    <submittedName>
        <fullName evidence="6">TetR family transcriptional regulator</fullName>
    </submittedName>
</protein>
<evidence type="ECO:0000256" key="4">
    <source>
        <dbReference type="PROSITE-ProRule" id="PRU00335"/>
    </source>
</evidence>
<organism evidence="6 7">
    <name type="scientific">Glycocaulis alkaliphilus</name>
    <dbReference type="NCBI Taxonomy" id="1434191"/>
    <lineage>
        <taxon>Bacteria</taxon>
        <taxon>Pseudomonadati</taxon>
        <taxon>Pseudomonadota</taxon>
        <taxon>Alphaproteobacteria</taxon>
        <taxon>Maricaulales</taxon>
        <taxon>Maricaulaceae</taxon>
        <taxon>Glycocaulis</taxon>
    </lineage>
</organism>
<dbReference type="SUPFAM" id="SSF46689">
    <property type="entry name" value="Homeodomain-like"/>
    <property type="match status" value="1"/>
</dbReference>
<keyword evidence="2 4" id="KW-0238">DNA-binding</keyword>
<dbReference type="PANTHER" id="PTHR30055:SF234">
    <property type="entry name" value="HTH-TYPE TRANSCRIPTIONAL REGULATOR BETI"/>
    <property type="match status" value="1"/>
</dbReference>
<dbReference type="InterPro" id="IPR050109">
    <property type="entry name" value="HTH-type_TetR-like_transc_reg"/>
</dbReference>
<dbReference type="InterPro" id="IPR036271">
    <property type="entry name" value="Tet_transcr_reg_TetR-rel_C_sf"/>
</dbReference>
<evidence type="ECO:0000313" key="7">
    <source>
        <dbReference type="Proteomes" id="UP000286954"/>
    </source>
</evidence>
<dbReference type="GO" id="GO:0000976">
    <property type="term" value="F:transcription cis-regulatory region binding"/>
    <property type="evidence" value="ECO:0007669"/>
    <property type="project" value="TreeGrafter"/>
</dbReference>
<evidence type="ECO:0000313" key="6">
    <source>
        <dbReference type="EMBL" id="AZU02945.1"/>
    </source>
</evidence>
<proteinExistence type="predicted"/>
<feature type="DNA-binding region" description="H-T-H motif" evidence="4">
    <location>
        <begin position="61"/>
        <end position="80"/>
    </location>
</feature>
<dbReference type="GO" id="GO:0003700">
    <property type="term" value="F:DNA-binding transcription factor activity"/>
    <property type="evidence" value="ECO:0007669"/>
    <property type="project" value="TreeGrafter"/>
</dbReference>
<name>A0A3T0E6C6_9PROT</name>
<dbReference type="Proteomes" id="UP000286954">
    <property type="component" value="Chromosome"/>
</dbReference>
<reference evidence="6 7" key="1">
    <citation type="submission" date="2016-12" db="EMBL/GenBank/DDBJ databases">
        <title>The genome of dimorphic prosthecate Glycocaulis alkaliphilus 6b-8t, isolated from crude oil dictates its adaptability in petroleum environments.</title>
        <authorList>
            <person name="Wu X.-L."/>
            <person name="Geng S."/>
        </authorList>
    </citation>
    <scope>NUCLEOTIDE SEQUENCE [LARGE SCALE GENOMIC DNA]</scope>
    <source>
        <strain evidence="6 7">6B-8</strain>
    </source>
</reference>
<dbReference type="PANTHER" id="PTHR30055">
    <property type="entry name" value="HTH-TYPE TRANSCRIPTIONAL REGULATOR RUTR"/>
    <property type="match status" value="1"/>
</dbReference>
<gene>
    <name evidence="6" type="ORF">X907_0397</name>
</gene>
<dbReference type="EMBL" id="CP018911">
    <property type="protein sequence ID" value="AZU02945.1"/>
    <property type="molecule type" value="Genomic_DNA"/>
</dbReference>
<dbReference type="SUPFAM" id="SSF48498">
    <property type="entry name" value="Tetracyclin repressor-like, C-terminal domain"/>
    <property type="match status" value="1"/>
</dbReference>
<keyword evidence="1" id="KW-0805">Transcription regulation</keyword>
<dbReference type="PRINTS" id="PR00455">
    <property type="entry name" value="HTHTETR"/>
</dbReference>
<dbReference type="InterPro" id="IPR009057">
    <property type="entry name" value="Homeodomain-like_sf"/>
</dbReference>